<dbReference type="InterPro" id="IPR000182">
    <property type="entry name" value="GNAT_dom"/>
</dbReference>
<feature type="domain" description="N-acetyltransferase" evidence="3">
    <location>
        <begin position="2"/>
        <end position="142"/>
    </location>
</feature>
<dbReference type="AlphaFoldDB" id="A0A644UMG5"/>
<dbReference type="SUPFAM" id="SSF55729">
    <property type="entry name" value="Acyl-CoA N-acyltransferases (Nat)"/>
    <property type="match status" value="1"/>
</dbReference>
<evidence type="ECO:0000259" key="3">
    <source>
        <dbReference type="PROSITE" id="PS51186"/>
    </source>
</evidence>
<dbReference type="CDD" id="cd04301">
    <property type="entry name" value="NAT_SF"/>
    <property type="match status" value="1"/>
</dbReference>
<sequence>MIRLAKGTEGRELTYLWLNVSIFSHPFIRAGFWQQRANAVEHNYLRTSVTYVAEEEGEIVGFISFVRKGFIGGIFVAQKQQGKGIGTLLLALAKKMFATLELDVYVKNKAALAFYKQQNFVPVMVYAGDETGEDSFRMRWDR</sequence>
<dbReference type="PANTHER" id="PTHR43800:SF1">
    <property type="entry name" value="PEPTIDYL-LYSINE N-ACETYLTRANSFERASE YJAB"/>
    <property type="match status" value="1"/>
</dbReference>
<dbReference type="Gene3D" id="3.40.630.30">
    <property type="match status" value="1"/>
</dbReference>
<evidence type="ECO:0000256" key="1">
    <source>
        <dbReference type="ARBA" id="ARBA00022679"/>
    </source>
</evidence>
<keyword evidence="2" id="KW-0012">Acyltransferase</keyword>
<dbReference type="PANTHER" id="PTHR43800">
    <property type="entry name" value="PEPTIDYL-LYSINE N-ACETYLTRANSFERASE YJAB"/>
    <property type="match status" value="1"/>
</dbReference>
<protein>
    <recommendedName>
        <fullName evidence="3">N-acetyltransferase domain-containing protein</fullName>
    </recommendedName>
</protein>
<dbReference type="Pfam" id="PF00583">
    <property type="entry name" value="Acetyltransf_1"/>
    <property type="match status" value="1"/>
</dbReference>
<comment type="caution">
    <text evidence="4">The sequence shown here is derived from an EMBL/GenBank/DDBJ whole genome shotgun (WGS) entry which is preliminary data.</text>
</comment>
<evidence type="ECO:0000313" key="4">
    <source>
        <dbReference type="EMBL" id="MPL80248.1"/>
    </source>
</evidence>
<dbReference type="GO" id="GO:0016747">
    <property type="term" value="F:acyltransferase activity, transferring groups other than amino-acyl groups"/>
    <property type="evidence" value="ECO:0007669"/>
    <property type="project" value="InterPro"/>
</dbReference>
<dbReference type="PROSITE" id="PS51186">
    <property type="entry name" value="GNAT"/>
    <property type="match status" value="1"/>
</dbReference>
<gene>
    <name evidence="4" type="ORF">SDC9_26145</name>
</gene>
<name>A0A644UMG5_9ZZZZ</name>
<keyword evidence="1" id="KW-0808">Transferase</keyword>
<proteinExistence type="predicted"/>
<reference evidence="4" key="1">
    <citation type="submission" date="2019-08" db="EMBL/GenBank/DDBJ databases">
        <authorList>
            <person name="Kucharzyk K."/>
            <person name="Murdoch R.W."/>
            <person name="Higgins S."/>
            <person name="Loffler F."/>
        </authorList>
    </citation>
    <scope>NUCLEOTIDE SEQUENCE</scope>
</reference>
<accession>A0A644UMG5</accession>
<evidence type="ECO:0000256" key="2">
    <source>
        <dbReference type="ARBA" id="ARBA00023315"/>
    </source>
</evidence>
<dbReference type="EMBL" id="VSSQ01000135">
    <property type="protein sequence ID" value="MPL80248.1"/>
    <property type="molecule type" value="Genomic_DNA"/>
</dbReference>
<dbReference type="InterPro" id="IPR016181">
    <property type="entry name" value="Acyl_CoA_acyltransferase"/>
</dbReference>
<organism evidence="4">
    <name type="scientific">bioreactor metagenome</name>
    <dbReference type="NCBI Taxonomy" id="1076179"/>
    <lineage>
        <taxon>unclassified sequences</taxon>
        <taxon>metagenomes</taxon>
        <taxon>ecological metagenomes</taxon>
    </lineage>
</organism>